<evidence type="ECO:0000313" key="1">
    <source>
        <dbReference type="EMBL" id="KAK1870193.1"/>
    </source>
</evidence>
<evidence type="ECO:0000313" key="2">
    <source>
        <dbReference type="Proteomes" id="UP000798662"/>
    </source>
</evidence>
<sequence>MAAFVPAGLLPCRTTRAAGCSPCPRRAHAPRAAATPPPCPPPVRSTRRQLLSVAAATIAAAAVSGDGLLVTPPPAAASGDGSTLVESLGEARAARNGLEALELLAYGSDGDAVAVADMSDLRGRLRAAPLNRIRPACFALLRDATAPGGVAATGPARAEIDRAYKRLIGSVERLDNTSLRAGRGQIRGGGGGTDVQAAYKDAVEGYGQFMAIVDPTGRQ</sequence>
<dbReference type="EMBL" id="CM020620">
    <property type="protein sequence ID" value="KAK1870193.1"/>
    <property type="molecule type" value="Genomic_DNA"/>
</dbReference>
<dbReference type="Proteomes" id="UP000798662">
    <property type="component" value="Chromosome 3"/>
</dbReference>
<gene>
    <name evidence="1" type="ORF">I4F81_012655</name>
</gene>
<organism evidence="1 2">
    <name type="scientific">Pyropia yezoensis</name>
    <name type="common">Susabi-nori</name>
    <name type="synonym">Porphyra yezoensis</name>
    <dbReference type="NCBI Taxonomy" id="2788"/>
    <lineage>
        <taxon>Eukaryota</taxon>
        <taxon>Rhodophyta</taxon>
        <taxon>Bangiophyceae</taxon>
        <taxon>Bangiales</taxon>
        <taxon>Bangiaceae</taxon>
        <taxon>Pyropia</taxon>
    </lineage>
</organism>
<proteinExistence type="predicted"/>
<name>A0ACC3CJS9_PYRYE</name>
<reference evidence="1" key="1">
    <citation type="submission" date="2019-11" db="EMBL/GenBank/DDBJ databases">
        <title>Nori genome reveals adaptations in red seaweeds to the harsh intertidal environment.</title>
        <authorList>
            <person name="Wang D."/>
            <person name="Mao Y."/>
        </authorList>
    </citation>
    <scope>NUCLEOTIDE SEQUENCE</scope>
    <source>
        <tissue evidence="1">Gametophyte</tissue>
    </source>
</reference>
<comment type="caution">
    <text evidence="1">The sequence shown here is derived from an EMBL/GenBank/DDBJ whole genome shotgun (WGS) entry which is preliminary data.</text>
</comment>
<protein>
    <submittedName>
        <fullName evidence="1">Uncharacterized protein</fullName>
    </submittedName>
</protein>
<accession>A0ACC3CJS9</accession>
<keyword evidence="2" id="KW-1185">Reference proteome</keyword>